<dbReference type="STRING" id="106370.Francci3_0380"/>
<dbReference type="Pfam" id="PF13458">
    <property type="entry name" value="Peripla_BP_6"/>
    <property type="match status" value="1"/>
</dbReference>
<dbReference type="PANTHER" id="PTHR30483">
    <property type="entry name" value="LEUCINE-SPECIFIC-BINDING PROTEIN"/>
    <property type="match status" value="1"/>
</dbReference>
<evidence type="ECO:0000256" key="3">
    <source>
        <dbReference type="SAM" id="MobiDB-lite"/>
    </source>
</evidence>
<accession>Q2JG25</accession>
<evidence type="ECO:0000256" key="2">
    <source>
        <dbReference type="ARBA" id="ARBA00022729"/>
    </source>
</evidence>
<reference evidence="5 6" key="1">
    <citation type="journal article" date="2007" name="Genome Res.">
        <title>Genome characteristics of facultatively symbiotic Frankia sp. strains reflect host range and host plant biogeography.</title>
        <authorList>
            <person name="Normand P."/>
            <person name="Lapierre P."/>
            <person name="Tisa L.S."/>
            <person name="Gogarten J.P."/>
            <person name="Alloisio N."/>
            <person name="Bagnarol E."/>
            <person name="Bassi C.A."/>
            <person name="Berry A.M."/>
            <person name="Bickhart D.M."/>
            <person name="Choisne N."/>
            <person name="Couloux A."/>
            <person name="Cournoyer B."/>
            <person name="Cruveiller S."/>
            <person name="Daubin V."/>
            <person name="Demange N."/>
            <person name="Francino M.P."/>
            <person name="Goltsman E."/>
            <person name="Huang Y."/>
            <person name="Kopp O.R."/>
            <person name="Labarre L."/>
            <person name="Lapidus A."/>
            <person name="Lavire C."/>
            <person name="Marechal J."/>
            <person name="Martinez M."/>
            <person name="Mastronunzio J.E."/>
            <person name="Mullin B.C."/>
            <person name="Niemann J."/>
            <person name="Pujic P."/>
            <person name="Rawnsley T."/>
            <person name="Rouy Z."/>
            <person name="Schenowitz C."/>
            <person name="Sellstedt A."/>
            <person name="Tavares F."/>
            <person name="Tomkins J.P."/>
            <person name="Vallenet D."/>
            <person name="Valverde C."/>
            <person name="Wall L.G."/>
            <person name="Wang Y."/>
            <person name="Medigue C."/>
            <person name="Benson D.R."/>
        </authorList>
    </citation>
    <scope>NUCLEOTIDE SEQUENCE [LARGE SCALE GENOMIC DNA]</scope>
    <source>
        <strain evidence="6">DSM 45818 / CECT 9043 / CcI3</strain>
    </source>
</reference>
<dbReference type="eggNOG" id="COG0683">
    <property type="taxonomic scope" value="Bacteria"/>
</dbReference>
<name>Q2JG25_FRACC</name>
<dbReference type="KEGG" id="fra:Francci3_0380"/>
<feature type="region of interest" description="Disordered" evidence="3">
    <location>
        <begin position="1"/>
        <end position="26"/>
    </location>
</feature>
<dbReference type="InterPro" id="IPR028081">
    <property type="entry name" value="Leu-bd"/>
</dbReference>
<dbReference type="InterPro" id="IPR028082">
    <property type="entry name" value="Peripla_BP_I"/>
</dbReference>
<evidence type="ECO:0000256" key="1">
    <source>
        <dbReference type="ARBA" id="ARBA00010062"/>
    </source>
</evidence>
<dbReference type="EMBL" id="CP000249">
    <property type="protein sequence ID" value="ABD09767.1"/>
    <property type="molecule type" value="Genomic_DNA"/>
</dbReference>
<protein>
    <submittedName>
        <fullName evidence="5">Amino acid/amide ABC transporter substrate-binding protein, HAAT family</fullName>
    </submittedName>
</protein>
<comment type="similarity">
    <text evidence="1">Belongs to the leucine-binding protein family.</text>
</comment>
<gene>
    <name evidence="5" type="ordered locus">Francci3_0380</name>
</gene>
<keyword evidence="6" id="KW-1185">Reference proteome</keyword>
<organism evidence="5 6">
    <name type="scientific">Frankia casuarinae (strain DSM 45818 / CECT 9043 / HFP020203 / CcI3)</name>
    <dbReference type="NCBI Taxonomy" id="106370"/>
    <lineage>
        <taxon>Bacteria</taxon>
        <taxon>Bacillati</taxon>
        <taxon>Actinomycetota</taxon>
        <taxon>Actinomycetes</taxon>
        <taxon>Frankiales</taxon>
        <taxon>Frankiaceae</taxon>
        <taxon>Frankia</taxon>
    </lineage>
</organism>
<dbReference type="HOGENOM" id="CLU_047218_1_0_11"/>
<dbReference type="PANTHER" id="PTHR30483:SF6">
    <property type="entry name" value="PERIPLASMIC BINDING PROTEIN OF ABC TRANSPORTER FOR NATURAL AMINO ACIDS"/>
    <property type="match status" value="1"/>
</dbReference>
<feature type="domain" description="Leucine-binding protein" evidence="4">
    <location>
        <begin position="80"/>
        <end position="393"/>
    </location>
</feature>
<evidence type="ECO:0000313" key="5">
    <source>
        <dbReference type="EMBL" id="ABD09767.1"/>
    </source>
</evidence>
<dbReference type="AlphaFoldDB" id="Q2JG25"/>
<dbReference type="SUPFAM" id="SSF53822">
    <property type="entry name" value="Periplasmic binding protein-like I"/>
    <property type="match status" value="1"/>
</dbReference>
<evidence type="ECO:0000313" key="6">
    <source>
        <dbReference type="Proteomes" id="UP000001937"/>
    </source>
</evidence>
<keyword evidence="2" id="KW-0732">Signal</keyword>
<dbReference type="InterPro" id="IPR051010">
    <property type="entry name" value="BCAA_transport"/>
</dbReference>
<dbReference type="Proteomes" id="UP000001937">
    <property type="component" value="Chromosome"/>
</dbReference>
<feature type="compositionally biased region" description="Polar residues" evidence="3">
    <location>
        <begin position="1"/>
        <end position="16"/>
    </location>
</feature>
<evidence type="ECO:0000259" key="4">
    <source>
        <dbReference type="Pfam" id="PF13458"/>
    </source>
</evidence>
<proteinExistence type="inferred from homology"/>
<dbReference type="Gene3D" id="3.40.50.2300">
    <property type="match status" value="2"/>
</dbReference>
<sequence length="442" mass="45825">MKTGRMVTQQSPSGRSTVKPPELDDRSVASRAVRQASRILLAFSVALSVVVAGCTSQRGGSSGAAAGGSAAASRLTGPAVTVGFVTVENSTVGSYPETRKAAQAAVDYANTSLGGLDGRPLRLISCATDGSPESSQNCANRLVATKPLAVVGGIDFGAEAAMPIYETAHIPYVTGSPQLSGELGSHNAFAFSGGSLSELLGLTDYLTNIRHVRSVHALYLDLPGLLSAAIQGSQNVLHHKGVSDVKLVPEKSDAADFAPALTQVAAGKPDAIIVVFQAATCTRIVQAAAALNIRSDIYFIGPCTTPAVPRAASGRTDNLYFASSYLPVGTSDGDADTAAFRKAIPEADRSSSSQGSFSAVLNIRSLLAGTAQPTSAALLTALRASHDRPNVMAHPFTCDGKQIDIFPAICNTAVRLLAWKNNTFTDVTGNWLDGRQLIKLIN</sequence>